<dbReference type="RefSeq" id="WP_249333046.1">
    <property type="nucleotide sequence ID" value="NZ_JACRSY010000017.1"/>
</dbReference>
<feature type="domain" description="HTH cro/C1-type" evidence="2">
    <location>
        <begin position="4"/>
        <end position="58"/>
    </location>
</feature>
<reference evidence="3" key="1">
    <citation type="submission" date="2020-08" db="EMBL/GenBank/DDBJ databases">
        <title>Genome public.</title>
        <authorList>
            <person name="Liu C."/>
            <person name="Sun Q."/>
        </authorList>
    </citation>
    <scope>NUCLEOTIDE SEQUENCE</scope>
    <source>
        <strain evidence="3">NSJ-12</strain>
    </source>
</reference>
<dbReference type="InterPro" id="IPR001387">
    <property type="entry name" value="Cro/C1-type_HTH"/>
</dbReference>
<dbReference type="EMBL" id="JACRSY010000017">
    <property type="protein sequence ID" value="MBC8580178.1"/>
    <property type="molecule type" value="Genomic_DNA"/>
</dbReference>
<dbReference type="CDD" id="cd00093">
    <property type="entry name" value="HTH_XRE"/>
    <property type="match status" value="1"/>
</dbReference>
<keyword evidence="4" id="KW-1185">Reference proteome</keyword>
<dbReference type="PANTHER" id="PTHR46558">
    <property type="entry name" value="TRACRIPTIONAL REGULATORY PROTEIN-RELATED-RELATED"/>
    <property type="match status" value="1"/>
</dbReference>
<dbReference type="AlphaFoldDB" id="A0A926IEW4"/>
<dbReference type="GO" id="GO:0003677">
    <property type="term" value="F:DNA binding"/>
    <property type="evidence" value="ECO:0007669"/>
    <property type="project" value="UniProtKB-KW"/>
</dbReference>
<comment type="caution">
    <text evidence="3">The sequence shown here is derived from an EMBL/GenBank/DDBJ whole genome shotgun (WGS) entry which is preliminary data.</text>
</comment>
<keyword evidence="1" id="KW-0238">DNA-binding</keyword>
<evidence type="ECO:0000313" key="3">
    <source>
        <dbReference type="EMBL" id="MBC8580178.1"/>
    </source>
</evidence>
<sequence>MNNLKYYRTKANMKKQELADQLGIHQDYVSMIERGARRPGFNLAKRMADLFGITVDELFFCSIQEQNVQPEELI</sequence>
<dbReference type="SUPFAM" id="SSF47413">
    <property type="entry name" value="lambda repressor-like DNA-binding domains"/>
    <property type="match status" value="1"/>
</dbReference>
<evidence type="ECO:0000259" key="2">
    <source>
        <dbReference type="PROSITE" id="PS50943"/>
    </source>
</evidence>
<dbReference type="PANTHER" id="PTHR46558:SF4">
    <property type="entry name" value="DNA-BIDING PHAGE PROTEIN"/>
    <property type="match status" value="1"/>
</dbReference>
<dbReference type="Gene3D" id="1.10.260.40">
    <property type="entry name" value="lambda repressor-like DNA-binding domains"/>
    <property type="match status" value="1"/>
</dbReference>
<dbReference type="Proteomes" id="UP000655830">
    <property type="component" value="Unassembled WGS sequence"/>
</dbReference>
<name>A0A926IEW4_9FIRM</name>
<proteinExistence type="predicted"/>
<organism evidence="3 4">
    <name type="scientific">Zhenhengia yiwuensis</name>
    <dbReference type="NCBI Taxonomy" id="2763666"/>
    <lineage>
        <taxon>Bacteria</taxon>
        <taxon>Bacillati</taxon>
        <taxon>Bacillota</taxon>
        <taxon>Clostridia</taxon>
        <taxon>Lachnospirales</taxon>
        <taxon>Lachnospiraceae</taxon>
        <taxon>Zhenhengia</taxon>
    </lineage>
</organism>
<protein>
    <submittedName>
        <fullName evidence="3">Helix-turn-helix transcriptional regulator</fullName>
    </submittedName>
</protein>
<dbReference type="SMART" id="SM00530">
    <property type="entry name" value="HTH_XRE"/>
    <property type="match status" value="1"/>
</dbReference>
<dbReference type="PROSITE" id="PS50943">
    <property type="entry name" value="HTH_CROC1"/>
    <property type="match status" value="1"/>
</dbReference>
<dbReference type="Pfam" id="PF01381">
    <property type="entry name" value="HTH_3"/>
    <property type="match status" value="1"/>
</dbReference>
<accession>A0A926IEW4</accession>
<evidence type="ECO:0000256" key="1">
    <source>
        <dbReference type="ARBA" id="ARBA00023125"/>
    </source>
</evidence>
<dbReference type="InterPro" id="IPR010982">
    <property type="entry name" value="Lambda_DNA-bd_dom_sf"/>
</dbReference>
<evidence type="ECO:0000313" key="4">
    <source>
        <dbReference type="Proteomes" id="UP000655830"/>
    </source>
</evidence>
<gene>
    <name evidence="3" type="ORF">H8718_11650</name>
</gene>